<reference evidence="2" key="1">
    <citation type="journal article" date="2014" name="Front. Microbiol.">
        <title>High frequency of phylogenetically diverse reductive dehalogenase-homologous genes in deep subseafloor sedimentary metagenomes.</title>
        <authorList>
            <person name="Kawai M."/>
            <person name="Futagami T."/>
            <person name="Toyoda A."/>
            <person name="Takaki Y."/>
            <person name="Nishi S."/>
            <person name="Hori S."/>
            <person name="Arai W."/>
            <person name="Tsubouchi T."/>
            <person name="Morono Y."/>
            <person name="Uchiyama I."/>
            <person name="Ito T."/>
            <person name="Fujiyama A."/>
            <person name="Inagaki F."/>
            <person name="Takami H."/>
        </authorList>
    </citation>
    <scope>NUCLEOTIDE SEQUENCE</scope>
    <source>
        <strain evidence="2">Expedition CK06-06</strain>
    </source>
</reference>
<dbReference type="SUPFAM" id="SSF144052">
    <property type="entry name" value="Thermophilic metalloprotease-like"/>
    <property type="match status" value="1"/>
</dbReference>
<dbReference type="AlphaFoldDB" id="X1ME72"/>
<proteinExistence type="predicted"/>
<dbReference type="InterPro" id="IPR058739">
    <property type="entry name" value="NicX"/>
</dbReference>
<feature type="non-terminal residue" evidence="2">
    <location>
        <position position="87"/>
    </location>
</feature>
<dbReference type="EMBL" id="BARV01014126">
    <property type="protein sequence ID" value="GAI29568.1"/>
    <property type="molecule type" value="Genomic_DNA"/>
</dbReference>
<protein>
    <submittedName>
        <fullName evidence="2">Uncharacterized protein</fullName>
    </submittedName>
</protein>
<dbReference type="Pfam" id="PF26233">
    <property type="entry name" value="NicX"/>
    <property type="match status" value="1"/>
</dbReference>
<organism evidence="2">
    <name type="scientific">marine sediment metagenome</name>
    <dbReference type="NCBI Taxonomy" id="412755"/>
    <lineage>
        <taxon>unclassified sequences</taxon>
        <taxon>metagenomes</taxon>
        <taxon>ecological metagenomes</taxon>
    </lineage>
</organism>
<comment type="caution">
    <text evidence="2">The sequence shown here is derived from an EMBL/GenBank/DDBJ whole genome shotgun (WGS) entry which is preliminary data.</text>
</comment>
<accession>X1ME72</accession>
<feature type="compositionally biased region" description="Polar residues" evidence="1">
    <location>
        <begin position="1"/>
        <end position="10"/>
    </location>
</feature>
<name>X1ME72_9ZZZZ</name>
<evidence type="ECO:0000313" key="2">
    <source>
        <dbReference type="EMBL" id="GAI29568.1"/>
    </source>
</evidence>
<gene>
    <name evidence="2" type="ORF">S06H3_24951</name>
</gene>
<sequence>ASNIKVSSPGGTKISAKLGKRPVANDPGKIEKPGDENYLPPACVNIAPLEDTWEGVAVFDAVVSPPVGLVKNPVIVEVEKGRITKIS</sequence>
<feature type="non-terminal residue" evidence="2">
    <location>
        <position position="1"/>
    </location>
</feature>
<evidence type="ECO:0000256" key="1">
    <source>
        <dbReference type="SAM" id="MobiDB-lite"/>
    </source>
</evidence>
<feature type="region of interest" description="Disordered" evidence="1">
    <location>
        <begin position="1"/>
        <end position="35"/>
    </location>
</feature>